<accession>A0ABV6UDG7</accession>
<gene>
    <name evidence="7" type="ORF">ACFHYQ_28235</name>
</gene>
<dbReference type="Gene3D" id="2.102.10.10">
    <property type="entry name" value="Rieske [2Fe-2S] iron-sulphur domain"/>
    <property type="match status" value="1"/>
</dbReference>
<dbReference type="PRINTS" id="PR00162">
    <property type="entry name" value="RIESKE"/>
</dbReference>
<dbReference type="Pfam" id="PF00355">
    <property type="entry name" value="Rieske"/>
    <property type="match status" value="1"/>
</dbReference>
<keyword evidence="4" id="KW-0411">Iron-sulfur</keyword>
<proteinExistence type="predicted"/>
<feature type="domain" description="Rieske" evidence="6">
    <location>
        <begin position="389"/>
        <end position="476"/>
    </location>
</feature>
<keyword evidence="3" id="KW-0408">Iron</keyword>
<organism evidence="7 8">
    <name type="scientific">Sphaerimonospora cavernae</name>
    <dbReference type="NCBI Taxonomy" id="1740611"/>
    <lineage>
        <taxon>Bacteria</taxon>
        <taxon>Bacillati</taxon>
        <taxon>Actinomycetota</taxon>
        <taxon>Actinomycetes</taxon>
        <taxon>Streptosporangiales</taxon>
        <taxon>Streptosporangiaceae</taxon>
        <taxon>Sphaerimonospora</taxon>
    </lineage>
</organism>
<evidence type="ECO:0000259" key="6">
    <source>
        <dbReference type="PROSITE" id="PS51296"/>
    </source>
</evidence>
<keyword evidence="2" id="KW-0479">Metal-binding</keyword>
<protein>
    <submittedName>
        <fullName evidence="7">FAD-dependent oxidoreductase</fullName>
    </submittedName>
</protein>
<dbReference type="SUPFAM" id="SSF50022">
    <property type="entry name" value="ISP domain"/>
    <property type="match status" value="1"/>
</dbReference>
<evidence type="ECO:0000313" key="8">
    <source>
        <dbReference type="Proteomes" id="UP001589870"/>
    </source>
</evidence>
<dbReference type="Gene3D" id="3.30.9.10">
    <property type="entry name" value="D-Amino Acid Oxidase, subunit A, domain 2"/>
    <property type="match status" value="1"/>
</dbReference>
<dbReference type="PANTHER" id="PTHR13847:SF274">
    <property type="entry name" value="RIESKE 2FE-2S IRON-SULFUR PROTEIN YHFW-RELATED"/>
    <property type="match status" value="1"/>
</dbReference>
<evidence type="ECO:0000256" key="3">
    <source>
        <dbReference type="ARBA" id="ARBA00023004"/>
    </source>
</evidence>
<dbReference type="Pfam" id="PF01266">
    <property type="entry name" value="DAO"/>
    <property type="match status" value="1"/>
</dbReference>
<comment type="caution">
    <text evidence="7">The sequence shown here is derived from an EMBL/GenBank/DDBJ whole genome shotgun (WGS) entry which is preliminary data.</text>
</comment>
<evidence type="ECO:0000313" key="7">
    <source>
        <dbReference type="EMBL" id="MFC0866194.1"/>
    </source>
</evidence>
<keyword evidence="1" id="KW-0001">2Fe-2S</keyword>
<name>A0ABV6UDG7_9ACTN</name>
<dbReference type="SUPFAM" id="SSF51905">
    <property type="entry name" value="FAD/NAD(P)-binding domain"/>
    <property type="match status" value="1"/>
</dbReference>
<dbReference type="InterPro" id="IPR017941">
    <property type="entry name" value="Rieske_2Fe-2S"/>
</dbReference>
<dbReference type="InterPro" id="IPR005805">
    <property type="entry name" value="Rieske_Fe-S_prot_C"/>
</dbReference>
<dbReference type="Gene3D" id="3.50.50.60">
    <property type="entry name" value="FAD/NAD(P)-binding domain"/>
    <property type="match status" value="1"/>
</dbReference>
<dbReference type="InterPro" id="IPR006076">
    <property type="entry name" value="FAD-dep_OxRdtase"/>
</dbReference>
<dbReference type="InterPro" id="IPR036188">
    <property type="entry name" value="FAD/NAD-bd_sf"/>
</dbReference>
<reference evidence="7 8" key="1">
    <citation type="submission" date="2024-09" db="EMBL/GenBank/DDBJ databases">
        <authorList>
            <person name="Sun Q."/>
            <person name="Mori K."/>
        </authorList>
    </citation>
    <scope>NUCLEOTIDE SEQUENCE [LARGE SCALE GENOMIC DNA]</scope>
    <source>
        <strain evidence="7 8">TBRC 1851</strain>
    </source>
</reference>
<sequence>MAVDVVVVGGGLVGLTTALLVRRAGAGSVAVVEARRLGEGTTGGTTGKVTSQHGLVYAQMIDRHGEDHARMYAEANQAGVELVATLTGEYGIDCDLTRAPALAYTRDPGRRRTVEEEAAAAGRLGLPASLVESVDLPFEVEAAVRFGNQLHFHAGRYVAGLAAALSAAGVAVFEHTRVLDVEEHRDGTARVRTAAATVRANHVVMATLLPIGTIGGYFAKTRPTRSFGLAARLRGPAPQEMTISVDSPTRSTRPWLDPGPNGLIVVGNGHDTGTEQDTQAMGEDLEQWTRSTFDVDSVDYRWSSQDYTTADHVPYIGRSPMNDRILVATGFKKWGLSSGGAAALILGDLIAGHDSPWLPVFDATRIGDAKAVGQLIKDNLKVGADLDRLRSHHGRDLAPGHDGVIDVDGDTVGAYRDEAGGLHAVRLACTHLGCRLCWNAAETSWDCACHGSRFDIDGNILNGPAVEALPTVNLSP</sequence>
<evidence type="ECO:0000256" key="4">
    <source>
        <dbReference type="ARBA" id="ARBA00023014"/>
    </source>
</evidence>
<keyword evidence="5" id="KW-1015">Disulfide bond</keyword>
<dbReference type="Proteomes" id="UP001589870">
    <property type="component" value="Unassembled WGS sequence"/>
</dbReference>
<dbReference type="PANTHER" id="PTHR13847">
    <property type="entry name" value="SARCOSINE DEHYDROGENASE-RELATED"/>
    <property type="match status" value="1"/>
</dbReference>
<evidence type="ECO:0000256" key="5">
    <source>
        <dbReference type="ARBA" id="ARBA00023157"/>
    </source>
</evidence>
<dbReference type="EMBL" id="JBHMQT010000067">
    <property type="protein sequence ID" value="MFC0866194.1"/>
    <property type="molecule type" value="Genomic_DNA"/>
</dbReference>
<keyword evidence="8" id="KW-1185">Reference proteome</keyword>
<dbReference type="PROSITE" id="PS51296">
    <property type="entry name" value="RIESKE"/>
    <property type="match status" value="1"/>
</dbReference>
<evidence type="ECO:0000256" key="1">
    <source>
        <dbReference type="ARBA" id="ARBA00022714"/>
    </source>
</evidence>
<evidence type="ECO:0000256" key="2">
    <source>
        <dbReference type="ARBA" id="ARBA00022723"/>
    </source>
</evidence>
<dbReference type="InterPro" id="IPR036922">
    <property type="entry name" value="Rieske_2Fe-2S_sf"/>
</dbReference>
<dbReference type="RefSeq" id="WP_394304188.1">
    <property type="nucleotide sequence ID" value="NZ_JBHMQT010000067.1"/>
</dbReference>